<dbReference type="InterPro" id="IPR000996">
    <property type="entry name" value="Clathrin_L-chain"/>
</dbReference>
<keyword evidence="4 6" id="KW-0168">Coated pit</keyword>
<accession>A0ABR2VTD1</accession>
<comment type="caution">
    <text evidence="8">The sequence shown here is derived from an EMBL/GenBank/DDBJ whole genome shotgun (WGS) entry which is preliminary data.</text>
</comment>
<proteinExistence type="inferred from homology"/>
<evidence type="ECO:0000256" key="2">
    <source>
        <dbReference type="ARBA" id="ARBA00005263"/>
    </source>
</evidence>
<evidence type="ECO:0000256" key="6">
    <source>
        <dbReference type="RuleBase" id="RU363137"/>
    </source>
</evidence>
<evidence type="ECO:0000256" key="4">
    <source>
        <dbReference type="ARBA" id="ARBA00023176"/>
    </source>
</evidence>
<keyword evidence="3 6" id="KW-0472">Membrane</keyword>
<feature type="region of interest" description="Disordered" evidence="7">
    <location>
        <begin position="23"/>
        <end position="178"/>
    </location>
</feature>
<comment type="similarity">
    <text evidence="2 6">Belongs to the clathrin light chain family.</text>
</comment>
<evidence type="ECO:0000256" key="7">
    <source>
        <dbReference type="SAM" id="MobiDB-lite"/>
    </source>
</evidence>
<dbReference type="Proteomes" id="UP001479436">
    <property type="component" value="Unassembled WGS sequence"/>
</dbReference>
<name>A0ABR2VTD1_9FUNG</name>
<reference evidence="8 9" key="1">
    <citation type="submission" date="2023-04" db="EMBL/GenBank/DDBJ databases">
        <title>Genome of Basidiobolus ranarum AG-B5.</title>
        <authorList>
            <person name="Stajich J.E."/>
            <person name="Carter-House D."/>
            <person name="Gryganskyi A."/>
        </authorList>
    </citation>
    <scope>NUCLEOTIDE SEQUENCE [LARGE SCALE GENOMIC DNA]</scope>
    <source>
        <strain evidence="8 9">AG-B5</strain>
    </source>
</reference>
<feature type="compositionally biased region" description="Basic and acidic residues" evidence="7">
    <location>
        <begin position="32"/>
        <end position="41"/>
    </location>
</feature>
<feature type="compositionally biased region" description="Polar residues" evidence="7">
    <location>
        <begin position="59"/>
        <end position="68"/>
    </location>
</feature>
<sequence length="298" mass="33500">MAEFSQDPTADFLARERELLGDDAGFLTGDSGDMKFDDSSMDKFPPLDNFSAPEDVPLPQSQSQSNYTLDKFPALEGFSKSQGSNNGSSGLDKFPSFDSFPEPENIALPQSQSQTQHSQDPDFAAFSNEFPALDTSGPDFFTSPKNSSPGYSSMKSPQSTYKSPNNSKSTYKQPEPDSEFIKEWREKQHAVVSERDEAAEVKHLETKEEARKAIDDFYEDYNSKKERNFERNRENGGLDGHVQESGSPWELVWREIDVANSGNRNVKSTRDTSRMKELLLDLRKDTHAPGSYISKEEN</sequence>
<dbReference type="EMBL" id="JASJQH010007927">
    <property type="protein sequence ID" value="KAK9696775.1"/>
    <property type="molecule type" value="Genomic_DNA"/>
</dbReference>
<evidence type="ECO:0000313" key="9">
    <source>
        <dbReference type="Proteomes" id="UP001479436"/>
    </source>
</evidence>
<keyword evidence="9" id="KW-1185">Reference proteome</keyword>
<comment type="function">
    <text evidence="6">Clathrin is the major protein of the polyhedral coat of coated pits and vesicles.</text>
</comment>
<organism evidence="8 9">
    <name type="scientific">Basidiobolus ranarum</name>
    <dbReference type="NCBI Taxonomy" id="34480"/>
    <lineage>
        <taxon>Eukaryota</taxon>
        <taxon>Fungi</taxon>
        <taxon>Fungi incertae sedis</taxon>
        <taxon>Zoopagomycota</taxon>
        <taxon>Entomophthoromycotina</taxon>
        <taxon>Basidiobolomycetes</taxon>
        <taxon>Basidiobolales</taxon>
        <taxon>Basidiobolaceae</taxon>
        <taxon>Basidiobolus</taxon>
    </lineage>
</organism>
<dbReference type="Pfam" id="PF01086">
    <property type="entry name" value="Clathrin_lg_ch"/>
    <property type="match status" value="2"/>
</dbReference>
<feature type="compositionally biased region" description="Polar residues" evidence="7">
    <location>
        <begin position="143"/>
        <end position="172"/>
    </location>
</feature>
<evidence type="ECO:0000256" key="5">
    <source>
        <dbReference type="ARBA" id="ARBA00023329"/>
    </source>
</evidence>
<evidence type="ECO:0000256" key="3">
    <source>
        <dbReference type="ARBA" id="ARBA00023136"/>
    </source>
</evidence>
<evidence type="ECO:0000313" key="8">
    <source>
        <dbReference type="EMBL" id="KAK9696775.1"/>
    </source>
</evidence>
<keyword evidence="5 6" id="KW-0968">Cytoplasmic vesicle</keyword>
<comment type="subcellular location">
    <subcellularLocation>
        <location evidence="1 6">Cytoplasmic vesicle membrane</location>
        <topology evidence="1 6">Peripheral membrane protein</topology>
        <orientation evidence="1 6">Cytoplasmic side</orientation>
    </subcellularLocation>
    <subcellularLocation>
        <location evidence="6">Membrane</location>
        <location evidence="6">Coated pit</location>
        <topology evidence="6">Peripheral membrane protein</topology>
        <orientation evidence="6">Cytoplasmic side</orientation>
    </subcellularLocation>
    <text evidence="6">Cytoplasmic face of coated pits and vesicles.</text>
</comment>
<protein>
    <recommendedName>
        <fullName evidence="6">Clathrin light chain</fullName>
    </recommendedName>
</protein>
<feature type="compositionally biased region" description="Polar residues" evidence="7">
    <location>
        <begin position="108"/>
        <end position="118"/>
    </location>
</feature>
<gene>
    <name evidence="8" type="primary">clc1</name>
    <name evidence="8" type="ORF">K7432_012295</name>
</gene>
<evidence type="ECO:0000256" key="1">
    <source>
        <dbReference type="ARBA" id="ARBA00004180"/>
    </source>
</evidence>
<feature type="compositionally biased region" description="Low complexity" evidence="7">
    <location>
        <begin position="77"/>
        <end position="90"/>
    </location>
</feature>